<proteinExistence type="predicted"/>
<comment type="caution">
    <text evidence="2">The sequence shown here is derived from an EMBL/GenBank/DDBJ whole genome shotgun (WGS) entry which is preliminary data.</text>
</comment>
<dbReference type="AlphaFoldDB" id="A0A7W9F006"/>
<name>A0A7W9F006_9SPHN</name>
<dbReference type="Proteomes" id="UP000546701">
    <property type="component" value="Unassembled WGS sequence"/>
</dbReference>
<dbReference type="OrthoDB" id="7432148at2"/>
<evidence type="ECO:0000313" key="3">
    <source>
        <dbReference type="Proteomes" id="UP000546701"/>
    </source>
</evidence>
<evidence type="ECO:0000313" key="2">
    <source>
        <dbReference type="EMBL" id="MBB5727816.1"/>
    </source>
</evidence>
<keyword evidence="1" id="KW-0732">Signal</keyword>
<gene>
    <name evidence="2" type="ORF">FHS99_000272</name>
</gene>
<reference evidence="2 3" key="1">
    <citation type="submission" date="2020-08" db="EMBL/GenBank/DDBJ databases">
        <title>Genomic Encyclopedia of Type Strains, Phase IV (KMG-IV): sequencing the most valuable type-strain genomes for metagenomic binning, comparative biology and taxonomic classification.</title>
        <authorList>
            <person name="Goeker M."/>
        </authorList>
    </citation>
    <scope>NUCLEOTIDE SEQUENCE [LARGE SCALE GENOMIC DNA]</scope>
    <source>
        <strain evidence="2 3">DSM 103336</strain>
    </source>
</reference>
<accession>A0A7W9F006</accession>
<evidence type="ECO:0008006" key="4">
    <source>
        <dbReference type="Google" id="ProtNLM"/>
    </source>
</evidence>
<dbReference type="RefSeq" id="WP_157175182.1">
    <property type="nucleotide sequence ID" value="NZ_BMJP01000001.1"/>
</dbReference>
<evidence type="ECO:0000256" key="1">
    <source>
        <dbReference type="SAM" id="SignalP"/>
    </source>
</evidence>
<feature type="signal peptide" evidence="1">
    <location>
        <begin position="1"/>
        <end position="22"/>
    </location>
</feature>
<feature type="chain" id="PRO_5030726628" description="Lipoprotein" evidence="1">
    <location>
        <begin position="23"/>
        <end position="285"/>
    </location>
</feature>
<protein>
    <recommendedName>
        <fullName evidence="4">Lipoprotein</fullName>
    </recommendedName>
</protein>
<keyword evidence="3" id="KW-1185">Reference proteome</keyword>
<sequence>MTRTTKLQRYGAALLGCTAMLALDGCAVQKAPVAVAMAPAPVADLPRPVLPAGLPEKLNVPIQDAAGTYRTINYALSPDQVAWHVRSALNVAVLSCRGPGEAVIAADYNALLKRQKATLAAAYDRVQAQFRQTGGATWQSAQDAHSTRVYNFFALPPAKPGFCAAATEVLTESRTVEPVAFVTFAQGALPRLEAPFTDVYRSYDGYRRELAAWEARQPGATMLAQALPTPAPAAPPAVAAKPVTRAVVARVAPTPAPRLEYVGLETLIDWQPMAVRRNQQLAAIR</sequence>
<dbReference type="EMBL" id="JACIJR010000001">
    <property type="protein sequence ID" value="MBB5727816.1"/>
    <property type="molecule type" value="Genomic_DNA"/>
</dbReference>
<organism evidence="2 3">
    <name type="scientific">Sphingomonas prati</name>
    <dbReference type="NCBI Taxonomy" id="1843237"/>
    <lineage>
        <taxon>Bacteria</taxon>
        <taxon>Pseudomonadati</taxon>
        <taxon>Pseudomonadota</taxon>
        <taxon>Alphaproteobacteria</taxon>
        <taxon>Sphingomonadales</taxon>
        <taxon>Sphingomonadaceae</taxon>
        <taxon>Sphingomonas</taxon>
    </lineage>
</organism>